<keyword evidence="7" id="KW-0378">Hydrolase</keyword>
<dbReference type="Pfam" id="PF00326">
    <property type="entry name" value="Peptidase_S9"/>
    <property type="match status" value="1"/>
</dbReference>
<dbReference type="GO" id="GO:0006508">
    <property type="term" value="P:proteolysis"/>
    <property type="evidence" value="ECO:0007669"/>
    <property type="project" value="InterPro"/>
</dbReference>
<dbReference type="Pfam" id="PF19283">
    <property type="entry name" value="APEH_N"/>
    <property type="match status" value="1"/>
</dbReference>
<dbReference type="GO" id="GO:0004252">
    <property type="term" value="F:serine-type endopeptidase activity"/>
    <property type="evidence" value="ECO:0007669"/>
    <property type="project" value="TreeGrafter"/>
</dbReference>
<comment type="similarity">
    <text evidence="3">Belongs to the peptidase S9C family.</text>
</comment>
<evidence type="ECO:0000259" key="10">
    <source>
        <dbReference type="Pfam" id="PF19283"/>
    </source>
</evidence>
<dbReference type="OrthoDB" id="416344at2759"/>
<dbReference type="Proteomes" id="UP001153636">
    <property type="component" value="Chromosome 9"/>
</dbReference>
<comment type="subunit">
    <text evidence="4">Homotetramer.</text>
</comment>
<evidence type="ECO:0000256" key="4">
    <source>
        <dbReference type="ARBA" id="ARBA00011881"/>
    </source>
</evidence>
<keyword evidence="12" id="KW-1185">Reference proteome</keyword>
<dbReference type="GO" id="GO:0008242">
    <property type="term" value="F:omega peptidase activity"/>
    <property type="evidence" value="ECO:0007669"/>
    <property type="project" value="UniProtKB-EC"/>
</dbReference>
<accession>A0A9P0GGJ1</accession>
<evidence type="ECO:0000313" key="12">
    <source>
        <dbReference type="Proteomes" id="UP001153636"/>
    </source>
</evidence>
<evidence type="ECO:0000259" key="9">
    <source>
        <dbReference type="Pfam" id="PF00326"/>
    </source>
</evidence>
<organism evidence="11 12">
    <name type="scientific">Psylliodes chrysocephalus</name>
    <dbReference type="NCBI Taxonomy" id="3402493"/>
    <lineage>
        <taxon>Eukaryota</taxon>
        <taxon>Metazoa</taxon>
        <taxon>Ecdysozoa</taxon>
        <taxon>Arthropoda</taxon>
        <taxon>Hexapoda</taxon>
        <taxon>Insecta</taxon>
        <taxon>Pterygota</taxon>
        <taxon>Neoptera</taxon>
        <taxon>Endopterygota</taxon>
        <taxon>Coleoptera</taxon>
        <taxon>Polyphaga</taxon>
        <taxon>Cucujiformia</taxon>
        <taxon>Chrysomeloidea</taxon>
        <taxon>Chrysomelidae</taxon>
        <taxon>Galerucinae</taxon>
        <taxon>Alticini</taxon>
        <taxon>Psylliodes</taxon>
    </lineage>
</organism>
<name>A0A9P0GGJ1_9CUCU</name>
<feature type="region of interest" description="Disordered" evidence="8">
    <location>
        <begin position="150"/>
        <end position="170"/>
    </location>
</feature>
<protein>
    <recommendedName>
        <fullName evidence="5">acylaminoacyl-peptidase</fullName>
        <ecNumber evidence="5">3.4.19.1</ecNumber>
    </recommendedName>
</protein>
<evidence type="ECO:0000256" key="8">
    <source>
        <dbReference type="SAM" id="MobiDB-lite"/>
    </source>
</evidence>
<evidence type="ECO:0000256" key="3">
    <source>
        <dbReference type="ARBA" id="ARBA00010040"/>
    </source>
</evidence>
<dbReference type="InterPro" id="IPR029058">
    <property type="entry name" value="AB_hydrolase_fold"/>
</dbReference>
<proteinExistence type="inferred from homology"/>
<reference evidence="11" key="1">
    <citation type="submission" date="2022-01" db="EMBL/GenBank/DDBJ databases">
        <authorList>
            <person name="King R."/>
        </authorList>
    </citation>
    <scope>NUCLEOTIDE SEQUENCE</scope>
</reference>
<feature type="domain" description="Acylamino-acid-releasing enzyme N-terminal" evidence="10">
    <location>
        <begin position="35"/>
        <end position="432"/>
    </location>
</feature>
<evidence type="ECO:0000256" key="6">
    <source>
        <dbReference type="ARBA" id="ARBA00022490"/>
    </source>
</evidence>
<dbReference type="InterPro" id="IPR001375">
    <property type="entry name" value="Peptidase_S9_cat"/>
</dbReference>
<dbReference type="PANTHER" id="PTHR42776:SF4">
    <property type="entry name" value="ACYLAMINO-ACID-RELEASING ENZYME"/>
    <property type="match status" value="1"/>
</dbReference>
<dbReference type="InterPro" id="IPR045550">
    <property type="entry name" value="AARE_N"/>
</dbReference>
<evidence type="ECO:0000256" key="7">
    <source>
        <dbReference type="ARBA" id="ARBA00022801"/>
    </source>
</evidence>
<dbReference type="GO" id="GO:0005737">
    <property type="term" value="C:cytoplasm"/>
    <property type="evidence" value="ECO:0007669"/>
    <property type="project" value="UniProtKB-SubCell"/>
</dbReference>
<evidence type="ECO:0000256" key="5">
    <source>
        <dbReference type="ARBA" id="ARBA00012917"/>
    </source>
</evidence>
<dbReference type="PANTHER" id="PTHR42776">
    <property type="entry name" value="SERINE PEPTIDASE S9 FAMILY MEMBER"/>
    <property type="match status" value="1"/>
</dbReference>
<evidence type="ECO:0000313" key="11">
    <source>
        <dbReference type="EMBL" id="CAH1115100.1"/>
    </source>
</evidence>
<dbReference type="Gene3D" id="3.40.50.1820">
    <property type="entry name" value="alpha/beta hydrolase"/>
    <property type="match status" value="1"/>
</dbReference>
<evidence type="ECO:0000256" key="2">
    <source>
        <dbReference type="ARBA" id="ARBA00004496"/>
    </source>
</evidence>
<dbReference type="EC" id="3.4.19.1" evidence="5"/>
<comment type="catalytic activity">
    <reaction evidence="1">
        <text>Cleavage of an N-acetyl or N-formyl amino acid from the N-terminus of a polypeptide.</text>
        <dbReference type="EC" id="3.4.19.1"/>
    </reaction>
</comment>
<keyword evidence="6" id="KW-0963">Cytoplasm</keyword>
<evidence type="ECO:0000256" key="1">
    <source>
        <dbReference type="ARBA" id="ARBA00000721"/>
    </source>
</evidence>
<comment type="subcellular location">
    <subcellularLocation>
        <location evidence="2">Cytoplasm</location>
    </subcellularLocation>
</comment>
<sequence length="703" mass="78613">MSTKADKFVKSYKTLSQIPALVSGHIRSNGIVSTNWSQRNLEKGKNTEFTREFFTKNLKKVAESLPLEVSTEIISKLSKSEKFRAVLRDFDSKQFLEVWQGHNLIRSVDLNTLDIHGAVYSDVEFSSFEWSPDEKKILYVAEKKNPKSEPFYKRKAPSTNGVGDGNGEEKTKGEEHLFIQDWGEQLVGKKNSIIAQYNIESDTVDILKGVPEDLFVAQPKYSPDGSYVIGVAYQLEPRKLGVIYCANRTNSIFYLNFDGKFVSLPFKNVAVKSPIFSPNGKYVLWLQRKAGGPHASAMQLVRADTPLNENSTSKVIVDIVDEEKEIEGGKLFYGLYNTGFIRRPWASQNHLIVNTNQKYTINSYIINIESGSIKQLDTTEGSLRVVDVCEDTLLAVKRHFFIPDQVVIGKLPQSDKDSEIVWENLTTSDPVPGLENCMFKYLDLKAPQGDVTDFNAIYIGPKSGKDKTVPLIVMPHGGPHSVFGNYLFLEETMYLSHGFAIILINYRGSLGSGQKSVEFLPGKIGSADVEDCIQATDEALSRYPWLNPNQLALAGGSHGGFLVTHLSGQYPDKFKAVIARNPVIDVASMSVSSDIPDWTYVEAGKEYSQKGEVDNEILAFMRKVSPIVHAHKVKAPTLLQIGSKDLRVPSHQGLEHYYRLKANGVVTKLNLYDDNHPLGSVPNEFDNIINSFLWIEEHLGIEN</sequence>
<gene>
    <name evidence="11" type="ORF">PSYICH_LOCUS15112</name>
</gene>
<dbReference type="AlphaFoldDB" id="A0A9P0GGJ1"/>
<feature type="domain" description="Peptidase S9 prolyl oligopeptidase catalytic" evidence="9">
    <location>
        <begin position="492"/>
        <end position="700"/>
    </location>
</feature>
<dbReference type="EMBL" id="OV651821">
    <property type="protein sequence ID" value="CAH1115100.1"/>
    <property type="molecule type" value="Genomic_DNA"/>
</dbReference>
<dbReference type="SUPFAM" id="SSF82171">
    <property type="entry name" value="DPP6 N-terminal domain-like"/>
    <property type="match status" value="1"/>
</dbReference>
<dbReference type="SUPFAM" id="SSF53474">
    <property type="entry name" value="alpha/beta-Hydrolases"/>
    <property type="match status" value="1"/>
</dbReference>